<keyword evidence="1" id="KW-1133">Transmembrane helix</keyword>
<organism evidence="2 3">
    <name type="scientific">Asticcacaulis aquaticus</name>
    <dbReference type="NCBI Taxonomy" id="2984212"/>
    <lineage>
        <taxon>Bacteria</taxon>
        <taxon>Pseudomonadati</taxon>
        <taxon>Pseudomonadota</taxon>
        <taxon>Alphaproteobacteria</taxon>
        <taxon>Caulobacterales</taxon>
        <taxon>Caulobacteraceae</taxon>
        <taxon>Asticcacaulis</taxon>
    </lineage>
</organism>
<evidence type="ECO:0000256" key="1">
    <source>
        <dbReference type="SAM" id="Phobius"/>
    </source>
</evidence>
<gene>
    <name evidence="2" type="ORF">PQU92_06885</name>
</gene>
<protein>
    <submittedName>
        <fullName evidence="2">DUF2975 domain-containing protein</fullName>
    </submittedName>
</protein>
<keyword evidence="3" id="KW-1185">Reference proteome</keyword>
<dbReference type="Pfam" id="PF11188">
    <property type="entry name" value="DUF2975"/>
    <property type="match status" value="1"/>
</dbReference>
<comment type="caution">
    <text evidence="2">The sequence shown here is derived from an EMBL/GenBank/DDBJ whole genome shotgun (WGS) entry which is preliminary data.</text>
</comment>
<dbReference type="EMBL" id="JAQQKX010000004">
    <property type="protein sequence ID" value="MDC7682994.1"/>
    <property type="molecule type" value="Genomic_DNA"/>
</dbReference>
<keyword evidence="1" id="KW-0812">Transmembrane</keyword>
<reference evidence="2 3" key="1">
    <citation type="submission" date="2023-01" db="EMBL/GenBank/DDBJ databases">
        <title>Novel species of the genus Asticcacaulis isolated from rivers.</title>
        <authorList>
            <person name="Lu H."/>
        </authorList>
    </citation>
    <scope>NUCLEOTIDE SEQUENCE [LARGE SCALE GENOMIC DNA]</scope>
    <source>
        <strain evidence="2 3">BYS171W</strain>
    </source>
</reference>
<sequence>MRFLGPRSISSLLKTALDVVYYGLFAMIVAVVLAALCLLSVPTLASEVVARMNVATDITGTEQAILMLAFGVSLSGYLMIMLWTRQVFRTLAEGDVFHPDNTRRLRWIGFGLAGVEIYSYVSRSLAEHLLNMPVEPVYGMRAVTAWFSVLVVFVLAEVFKEGARLRAEANLTI</sequence>
<dbReference type="Proteomes" id="UP001214854">
    <property type="component" value="Unassembled WGS sequence"/>
</dbReference>
<keyword evidence="1" id="KW-0472">Membrane</keyword>
<evidence type="ECO:0000313" key="2">
    <source>
        <dbReference type="EMBL" id="MDC7682994.1"/>
    </source>
</evidence>
<feature type="transmembrane region" description="Helical" evidence="1">
    <location>
        <begin position="138"/>
        <end position="156"/>
    </location>
</feature>
<accession>A0ABT5HSG1</accession>
<dbReference type="InterPro" id="IPR021354">
    <property type="entry name" value="DUF2975"/>
</dbReference>
<name>A0ABT5HSG1_9CAUL</name>
<feature type="transmembrane region" description="Helical" evidence="1">
    <location>
        <begin position="20"/>
        <end position="44"/>
    </location>
</feature>
<evidence type="ECO:0000313" key="3">
    <source>
        <dbReference type="Proteomes" id="UP001214854"/>
    </source>
</evidence>
<feature type="transmembrane region" description="Helical" evidence="1">
    <location>
        <begin position="105"/>
        <end position="126"/>
    </location>
</feature>
<proteinExistence type="predicted"/>
<dbReference type="RefSeq" id="WP_023460456.1">
    <property type="nucleotide sequence ID" value="NZ_JAQQKX010000004.1"/>
</dbReference>
<feature type="transmembrane region" description="Helical" evidence="1">
    <location>
        <begin position="64"/>
        <end position="84"/>
    </location>
</feature>